<accession>A0A163K8N5</accession>
<sequence>MTNAASNNKVSPLKARKTLPATHRSRKKPSTHHDISHPSAGLKTPPPSPSNLSDAAHEKRLPKLKIKSTLPENPSSHQPHRHRHHPRLKKDRRSSTSLSSSSSATRIQPSKHHHHHHRHHHPHQRFPSAHLTKRHRFDKDTLDTFCFHWPAMHCYVLVRILPRSIAILPIRTRLAFLYFCHAPRPHHPTAPPRHPHRIQSMGADDLLRTLEHQNLALQQLVDRLVTEVEQWRAQVIGLETDDAALEEKMDGLWAALERHKAEHPLEDDSLATVRDELGSHMAATHQRISQGSVAWEQDAFERLHRFQFAKTQNRSVPWPALLVCLALVIYTAFF</sequence>
<feature type="region of interest" description="Disordered" evidence="2">
    <location>
        <begin position="1"/>
        <end position="130"/>
    </location>
</feature>
<dbReference type="Proteomes" id="UP000078561">
    <property type="component" value="Unassembled WGS sequence"/>
</dbReference>
<evidence type="ECO:0000313" key="4">
    <source>
        <dbReference type="EMBL" id="SAM08916.1"/>
    </source>
</evidence>
<evidence type="ECO:0000256" key="1">
    <source>
        <dbReference type="SAM" id="Coils"/>
    </source>
</evidence>
<proteinExistence type="predicted"/>
<evidence type="ECO:0000256" key="2">
    <source>
        <dbReference type="SAM" id="MobiDB-lite"/>
    </source>
</evidence>
<keyword evidence="3" id="KW-0812">Transmembrane</keyword>
<dbReference type="OrthoDB" id="2263325at2759"/>
<organism evidence="4">
    <name type="scientific">Absidia glauca</name>
    <name type="common">Pin mould</name>
    <dbReference type="NCBI Taxonomy" id="4829"/>
    <lineage>
        <taxon>Eukaryota</taxon>
        <taxon>Fungi</taxon>
        <taxon>Fungi incertae sedis</taxon>
        <taxon>Mucoromycota</taxon>
        <taxon>Mucoromycotina</taxon>
        <taxon>Mucoromycetes</taxon>
        <taxon>Mucorales</taxon>
        <taxon>Cunninghamellaceae</taxon>
        <taxon>Absidia</taxon>
    </lineage>
</organism>
<evidence type="ECO:0000256" key="3">
    <source>
        <dbReference type="SAM" id="Phobius"/>
    </source>
</evidence>
<keyword evidence="5" id="KW-1185">Reference proteome</keyword>
<name>A0A163K8N5_ABSGL</name>
<feature type="coiled-coil region" evidence="1">
    <location>
        <begin position="207"/>
        <end position="234"/>
    </location>
</feature>
<keyword evidence="3" id="KW-1133">Transmembrane helix</keyword>
<gene>
    <name evidence="4" type="primary">ABSGL_14582.1 scaffold 14663</name>
</gene>
<feature type="transmembrane region" description="Helical" evidence="3">
    <location>
        <begin position="316"/>
        <end position="333"/>
    </location>
</feature>
<reference evidence="4" key="1">
    <citation type="submission" date="2016-04" db="EMBL/GenBank/DDBJ databases">
        <authorList>
            <person name="Evans L.H."/>
            <person name="Alamgir A."/>
            <person name="Owens N."/>
            <person name="Weber N.D."/>
            <person name="Virtaneva K."/>
            <person name="Barbian K."/>
            <person name="Babar A."/>
            <person name="Rosenke K."/>
        </authorList>
    </citation>
    <scope>NUCLEOTIDE SEQUENCE [LARGE SCALE GENOMIC DNA]</scope>
    <source>
        <strain evidence="4">CBS 101.48</strain>
    </source>
</reference>
<dbReference type="InParanoid" id="A0A163K8N5"/>
<evidence type="ECO:0000313" key="5">
    <source>
        <dbReference type="Proteomes" id="UP000078561"/>
    </source>
</evidence>
<keyword evidence="3" id="KW-0472">Membrane</keyword>
<feature type="compositionally biased region" description="Polar residues" evidence="2">
    <location>
        <begin position="1"/>
        <end position="10"/>
    </location>
</feature>
<protein>
    <submittedName>
        <fullName evidence="4">Uncharacterized protein</fullName>
    </submittedName>
</protein>
<feature type="compositionally biased region" description="Basic residues" evidence="2">
    <location>
        <begin position="109"/>
        <end position="124"/>
    </location>
</feature>
<dbReference type="AlphaFoldDB" id="A0A163K8N5"/>
<feature type="compositionally biased region" description="Basic residues" evidence="2">
    <location>
        <begin position="78"/>
        <end position="92"/>
    </location>
</feature>
<keyword evidence="1" id="KW-0175">Coiled coil</keyword>
<dbReference type="EMBL" id="LT554937">
    <property type="protein sequence ID" value="SAM08916.1"/>
    <property type="molecule type" value="Genomic_DNA"/>
</dbReference>